<accession>A0A840E5U2</accession>
<dbReference type="InterPro" id="IPR029058">
    <property type="entry name" value="AB_hydrolase_fold"/>
</dbReference>
<sequence>MKWIKRLLAVVGIGYLLLCLVLYAFQERLIFRPNALPRDYAFEQGTESWLTTPDGVELSVLSFQHEKPDGAILYLHGNRGSNRRSLYQTRDLVDTNHDLYLFDYRGYGKSGGEISSEAQLFTDARLVYDTLARRYGEDNILLVGYSMGTGMASYLAATAHPRHCVLVAPYASITAMKNLWLWAVPDFILKYPLNNVEHIARANCPVTILHGDRDGLIPYAMAEEIQEAAPDRVDLIELPNTGHRGAILHPQFGEVMEQLMSR</sequence>
<evidence type="ECO:0000313" key="2">
    <source>
        <dbReference type="EMBL" id="MBB4078547.1"/>
    </source>
</evidence>
<name>A0A840E5U2_9BACT</name>
<comment type="caution">
    <text evidence="2">The sequence shown here is derived from an EMBL/GenBank/DDBJ whole genome shotgun (WGS) entry which is preliminary data.</text>
</comment>
<dbReference type="RefSeq" id="WP_183494790.1">
    <property type="nucleotide sequence ID" value="NZ_JACIFF010000002.1"/>
</dbReference>
<evidence type="ECO:0000313" key="3">
    <source>
        <dbReference type="Proteomes" id="UP000576209"/>
    </source>
</evidence>
<protein>
    <recommendedName>
        <fullName evidence="1">Serine aminopeptidase S33 domain-containing protein</fullName>
    </recommendedName>
</protein>
<gene>
    <name evidence="2" type="ORF">GGR28_001160</name>
</gene>
<proteinExistence type="predicted"/>
<dbReference type="PANTHER" id="PTHR12277">
    <property type="entry name" value="ALPHA/BETA HYDROLASE DOMAIN-CONTAINING PROTEIN"/>
    <property type="match status" value="1"/>
</dbReference>
<dbReference type="SUPFAM" id="SSF53474">
    <property type="entry name" value="alpha/beta-Hydrolases"/>
    <property type="match status" value="1"/>
</dbReference>
<evidence type="ECO:0000259" key="1">
    <source>
        <dbReference type="Pfam" id="PF12146"/>
    </source>
</evidence>
<dbReference type="PANTHER" id="PTHR12277:SF81">
    <property type="entry name" value="PROTEIN ABHD13"/>
    <property type="match status" value="1"/>
</dbReference>
<dbReference type="Proteomes" id="UP000576209">
    <property type="component" value="Unassembled WGS sequence"/>
</dbReference>
<feature type="domain" description="Serine aminopeptidase S33" evidence="1">
    <location>
        <begin position="67"/>
        <end position="190"/>
    </location>
</feature>
<dbReference type="Pfam" id="PF12146">
    <property type="entry name" value="Hydrolase_4"/>
    <property type="match status" value="1"/>
</dbReference>
<dbReference type="InterPro" id="IPR022742">
    <property type="entry name" value="Hydrolase_4"/>
</dbReference>
<dbReference type="Gene3D" id="3.40.50.1820">
    <property type="entry name" value="alpha/beta hydrolase"/>
    <property type="match status" value="1"/>
</dbReference>
<dbReference type="AlphaFoldDB" id="A0A840E5U2"/>
<dbReference type="EMBL" id="JACIFF010000002">
    <property type="protein sequence ID" value="MBB4078547.1"/>
    <property type="molecule type" value="Genomic_DNA"/>
</dbReference>
<organism evidence="2 3">
    <name type="scientific">Neolewinella aquimaris</name>
    <dbReference type="NCBI Taxonomy" id="1835722"/>
    <lineage>
        <taxon>Bacteria</taxon>
        <taxon>Pseudomonadati</taxon>
        <taxon>Bacteroidota</taxon>
        <taxon>Saprospiria</taxon>
        <taxon>Saprospirales</taxon>
        <taxon>Lewinellaceae</taxon>
        <taxon>Neolewinella</taxon>
    </lineage>
</organism>
<reference evidence="2 3" key="1">
    <citation type="submission" date="2020-08" db="EMBL/GenBank/DDBJ databases">
        <title>Genomic Encyclopedia of Type Strains, Phase IV (KMG-IV): sequencing the most valuable type-strain genomes for metagenomic binning, comparative biology and taxonomic classification.</title>
        <authorList>
            <person name="Goeker M."/>
        </authorList>
    </citation>
    <scope>NUCLEOTIDE SEQUENCE [LARGE SCALE GENOMIC DNA]</scope>
    <source>
        <strain evidence="2 3">DSM 105137</strain>
    </source>
</reference>
<keyword evidence="3" id="KW-1185">Reference proteome</keyword>